<sequence>MNTKLHIDGSFEAMHRALDEANRAFESGGADRHRDALQRLGRAVMNSLAEIIETDGGTDGYLYDADGIAHDIEACYHKLVEEEEAAEPHQAPQQASHGTLNVRQQGVGR</sequence>
<dbReference type="Proteomes" id="UP000744980">
    <property type="component" value="Unassembled WGS sequence"/>
</dbReference>
<name>A0AAW4FNK6_9HYPH</name>
<dbReference type="AlphaFoldDB" id="A0AAW4FNK6"/>
<organism evidence="2 3">
    <name type="scientific">Ensifer canadensis</name>
    <dbReference type="NCBI Taxonomy" id="555315"/>
    <lineage>
        <taxon>Bacteria</taxon>
        <taxon>Pseudomonadati</taxon>
        <taxon>Pseudomonadota</taxon>
        <taxon>Alphaproteobacteria</taxon>
        <taxon>Hyphomicrobiales</taxon>
        <taxon>Rhizobiaceae</taxon>
        <taxon>Sinorhizobium/Ensifer group</taxon>
        <taxon>Ensifer</taxon>
    </lineage>
</organism>
<accession>A0AAW4FNK6</accession>
<feature type="region of interest" description="Disordered" evidence="1">
    <location>
        <begin position="81"/>
        <end position="109"/>
    </location>
</feature>
<dbReference type="EMBL" id="WXFA01000012">
    <property type="protein sequence ID" value="MBM3092890.1"/>
    <property type="molecule type" value="Genomic_DNA"/>
</dbReference>
<gene>
    <name evidence="2" type="ORF">GFB56_19090</name>
</gene>
<feature type="compositionally biased region" description="Polar residues" evidence="1">
    <location>
        <begin position="96"/>
        <end position="109"/>
    </location>
</feature>
<proteinExistence type="predicted"/>
<evidence type="ECO:0000256" key="1">
    <source>
        <dbReference type="SAM" id="MobiDB-lite"/>
    </source>
</evidence>
<comment type="caution">
    <text evidence="2">The sequence shown here is derived from an EMBL/GenBank/DDBJ whole genome shotgun (WGS) entry which is preliminary data.</text>
</comment>
<evidence type="ECO:0000313" key="3">
    <source>
        <dbReference type="Proteomes" id="UP000744980"/>
    </source>
</evidence>
<evidence type="ECO:0000313" key="2">
    <source>
        <dbReference type="EMBL" id="MBM3092890.1"/>
    </source>
</evidence>
<reference evidence="2 3" key="1">
    <citation type="submission" date="2020-01" db="EMBL/GenBank/DDBJ databases">
        <title>Draft genome assembly of Ensifer adhaerens T173.</title>
        <authorList>
            <person name="Craig J.E."/>
            <person name="Stinchcombe J.R."/>
        </authorList>
    </citation>
    <scope>NUCLEOTIDE SEQUENCE [LARGE SCALE GENOMIC DNA]</scope>
    <source>
        <strain evidence="2 3">T173</strain>
    </source>
</reference>
<dbReference type="RefSeq" id="WP_146160925.1">
    <property type="nucleotide sequence ID" value="NZ_CP083374.1"/>
</dbReference>
<protein>
    <recommendedName>
        <fullName evidence="4">Phage protein</fullName>
    </recommendedName>
</protein>
<keyword evidence="3" id="KW-1185">Reference proteome</keyword>
<evidence type="ECO:0008006" key="4">
    <source>
        <dbReference type="Google" id="ProtNLM"/>
    </source>
</evidence>